<dbReference type="SUPFAM" id="SSF57959">
    <property type="entry name" value="Leucine zipper domain"/>
    <property type="match status" value="1"/>
</dbReference>
<dbReference type="AlphaFoldDB" id="A0A2J6R3P1"/>
<sequence length="394" mass="44754">MSTVVVKRNPDSPEPLDSNKPKQASRSVSLLTPEQLQRKRAQDRESQRQTRARVKQTIAELEKRVEILTQELQLTRLENASLQQRNQLAPPGTIPQLAPPGPVPGPEDFPAGTAAIMDVVVRNDQQPQHCMGMGAQFSDSMVVADPGRQALLDPSLFYPYDDFEQQPLSIPVWDAKPVHFPATCRFDKICLEMIQTLKPLNAIGGTALEFNSPKFPHVQALLNPQHHATSFPLTSSIVQNIIYVLTVESLPEQIAIMYVMCSMIRWIITGREADYYAMPDYLRPTAAQIVTAHPAWLDMMPWPKSRDRLCRDAQYHDKYEDFKNCCNETISINWPYDAADTLIRTSANDFTINPVFITHIRTYSNWTLGPSFLEKYPDFEGEVNIGKPRTIRHR</sequence>
<dbReference type="Gene3D" id="1.20.5.170">
    <property type="match status" value="1"/>
</dbReference>
<name>A0A2J6R3P1_HYAVF</name>
<dbReference type="CDD" id="cd14688">
    <property type="entry name" value="bZIP_YAP"/>
    <property type="match status" value="1"/>
</dbReference>
<accession>A0A2J6R3P1</accession>
<dbReference type="PANTHER" id="PTHR37012">
    <property type="entry name" value="B-ZIP TRANSCRIPTION FACTOR (EUROFUNG)-RELATED"/>
    <property type="match status" value="1"/>
</dbReference>
<feature type="compositionally biased region" description="Polar residues" evidence="1">
    <location>
        <begin position="21"/>
        <end position="35"/>
    </location>
</feature>
<feature type="region of interest" description="Disordered" evidence="1">
    <location>
        <begin position="1"/>
        <end position="51"/>
    </location>
</feature>
<dbReference type="Proteomes" id="UP000235786">
    <property type="component" value="Unassembled WGS sequence"/>
</dbReference>
<proteinExistence type="predicted"/>
<dbReference type="PANTHER" id="PTHR37012:SF2">
    <property type="entry name" value="BZIP DOMAIN-CONTAINING PROTEIN-RELATED"/>
    <property type="match status" value="1"/>
</dbReference>
<keyword evidence="3" id="KW-1185">Reference proteome</keyword>
<dbReference type="EMBL" id="KZ613957">
    <property type="protein sequence ID" value="PMD33123.1"/>
    <property type="molecule type" value="Genomic_DNA"/>
</dbReference>
<dbReference type="STRING" id="1149755.A0A2J6R3P1"/>
<dbReference type="Pfam" id="PF11905">
    <property type="entry name" value="DUF3425"/>
    <property type="match status" value="1"/>
</dbReference>
<evidence type="ECO:0000313" key="2">
    <source>
        <dbReference type="EMBL" id="PMD33123.1"/>
    </source>
</evidence>
<dbReference type="InterPro" id="IPR021833">
    <property type="entry name" value="DUF3425"/>
</dbReference>
<dbReference type="OrthoDB" id="2985014at2759"/>
<protein>
    <recommendedName>
        <fullName evidence="4">BZIP domain-containing protein</fullName>
    </recommendedName>
</protein>
<evidence type="ECO:0000313" key="3">
    <source>
        <dbReference type="Proteomes" id="UP000235786"/>
    </source>
</evidence>
<reference evidence="2 3" key="1">
    <citation type="submission" date="2016-04" db="EMBL/GenBank/DDBJ databases">
        <title>A degradative enzymes factory behind the ericoid mycorrhizal symbiosis.</title>
        <authorList>
            <consortium name="DOE Joint Genome Institute"/>
            <person name="Martino E."/>
            <person name="Morin E."/>
            <person name="Grelet G."/>
            <person name="Kuo A."/>
            <person name="Kohler A."/>
            <person name="Daghino S."/>
            <person name="Barry K."/>
            <person name="Choi C."/>
            <person name="Cichocki N."/>
            <person name="Clum A."/>
            <person name="Copeland A."/>
            <person name="Hainaut M."/>
            <person name="Haridas S."/>
            <person name="Labutti K."/>
            <person name="Lindquist E."/>
            <person name="Lipzen A."/>
            <person name="Khouja H.-R."/>
            <person name="Murat C."/>
            <person name="Ohm R."/>
            <person name="Olson A."/>
            <person name="Spatafora J."/>
            <person name="Veneault-Fourrey C."/>
            <person name="Henrissat B."/>
            <person name="Grigoriev I."/>
            <person name="Martin F."/>
            <person name="Perotto S."/>
        </authorList>
    </citation>
    <scope>NUCLEOTIDE SEQUENCE [LARGE SCALE GENOMIC DNA]</scope>
    <source>
        <strain evidence="2 3">F</strain>
    </source>
</reference>
<gene>
    <name evidence="2" type="ORF">L207DRAFT_175622</name>
</gene>
<dbReference type="InterPro" id="IPR046347">
    <property type="entry name" value="bZIP_sf"/>
</dbReference>
<feature type="compositionally biased region" description="Basic and acidic residues" evidence="1">
    <location>
        <begin position="36"/>
        <end position="48"/>
    </location>
</feature>
<organism evidence="2 3">
    <name type="scientific">Hyaloscypha variabilis (strain UAMH 11265 / GT02V1 / F)</name>
    <name type="common">Meliniomyces variabilis</name>
    <dbReference type="NCBI Taxonomy" id="1149755"/>
    <lineage>
        <taxon>Eukaryota</taxon>
        <taxon>Fungi</taxon>
        <taxon>Dikarya</taxon>
        <taxon>Ascomycota</taxon>
        <taxon>Pezizomycotina</taxon>
        <taxon>Leotiomycetes</taxon>
        <taxon>Helotiales</taxon>
        <taxon>Hyaloscyphaceae</taxon>
        <taxon>Hyaloscypha</taxon>
        <taxon>Hyaloscypha variabilis</taxon>
    </lineage>
</organism>
<evidence type="ECO:0000256" key="1">
    <source>
        <dbReference type="SAM" id="MobiDB-lite"/>
    </source>
</evidence>
<dbReference type="GO" id="GO:0003700">
    <property type="term" value="F:DNA-binding transcription factor activity"/>
    <property type="evidence" value="ECO:0007669"/>
    <property type="project" value="InterPro"/>
</dbReference>
<evidence type="ECO:0008006" key="4">
    <source>
        <dbReference type="Google" id="ProtNLM"/>
    </source>
</evidence>